<evidence type="ECO:0000313" key="2">
    <source>
        <dbReference type="Proteomes" id="UP000819052"/>
    </source>
</evidence>
<proteinExistence type="predicted"/>
<comment type="caution">
    <text evidence="1">The sequence shown here is derived from an EMBL/GenBank/DDBJ whole genome shotgun (WGS) entry which is preliminary data.</text>
</comment>
<protein>
    <submittedName>
        <fullName evidence="1">PhnD/SsuA/transferrin family substrate-binding protein</fullName>
    </submittedName>
</protein>
<accession>A0ABX0LZH9</accession>
<dbReference type="EMBL" id="VVIW01000003">
    <property type="protein sequence ID" value="NHZ39972.1"/>
    <property type="molecule type" value="Genomic_DNA"/>
</dbReference>
<sequence>MYNVSARIGAGYEALFEALAEVLRAGGMLEAVELVRDPVLPDFWKRPDMLLSQTCGYPYLTQLRDHVRLLATPAYDFEGCEGADYASAIVVREGGGIVTLADARGRTAAVNDAASNSGMNALRHAVAPLAREGRFFSGVIWSGSHRASLELVRNGAVDLAAIDCVTLGYLRREQPASLDGIALLQYSAPSPGLPLVAGAAVPEALRQQLREALLAPPAALAAIMPALSIRAFALYTIQEYARIGVLESEARAHGYPQLA</sequence>
<evidence type="ECO:0000313" key="1">
    <source>
        <dbReference type="EMBL" id="NHZ39972.1"/>
    </source>
</evidence>
<organism evidence="1 2">
    <name type="scientific">Massilia aquatica</name>
    <dbReference type="NCBI Taxonomy" id="2609000"/>
    <lineage>
        <taxon>Bacteria</taxon>
        <taxon>Pseudomonadati</taxon>
        <taxon>Pseudomonadota</taxon>
        <taxon>Betaproteobacteria</taxon>
        <taxon>Burkholderiales</taxon>
        <taxon>Oxalobacteraceae</taxon>
        <taxon>Telluria group</taxon>
        <taxon>Massilia</taxon>
    </lineage>
</organism>
<reference evidence="1 2" key="1">
    <citation type="submission" date="2019-09" db="EMBL/GenBank/DDBJ databases">
        <title>Taxonomy of Antarctic Massilia spp.: description of Massilia rubra sp. nov., Massilia aquatica sp. nov., Massilia mucilaginosa sp. nov., Massilia frigida sp. nov. isolated from streams, lakes and regoliths.</title>
        <authorList>
            <person name="Holochova P."/>
            <person name="Sedlacek I."/>
            <person name="Kralova S."/>
            <person name="Maslanova I."/>
            <person name="Busse H.-J."/>
            <person name="Stankova E."/>
            <person name="Vrbovska V."/>
            <person name="Kovarovic V."/>
            <person name="Bartak M."/>
            <person name="Svec P."/>
            <person name="Pantucek R."/>
        </authorList>
    </citation>
    <scope>NUCLEOTIDE SEQUENCE [LARGE SCALE GENOMIC DNA]</scope>
    <source>
        <strain evidence="1 2">CCM 8693</strain>
    </source>
</reference>
<dbReference type="PANTHER" id="PTHR35841">
    <property type="entry name" value="PHOSPHONATES-BINDING PERIPLASMIC PROTEIN"/>
    <property type="match status" value="1"/>
</dbReference>
<dbReference type="SUPFAM" id="SSF53850">
    <property type="entry name" value="Periplasmic binding protein-like II"/>
    <property type="match status" value="1"/>
</dbReference>
<dbReference type="Proteomes" id="UP000819052">
    <property type="component" value="Unassembled WGS sequence"/>
</dbReference>
<dbReference type="Pfam" id="PF12974">
    <property type="entry name" value="Phosphonate-bd"/>
    <property type="match status" value="1"/>
</dbReference>
<gene>
    <name evidence="1" type="ORF">F1609_07335</name>
</gene>
<name>A0ABX0LZH9_9BURK</name>
<dbReference type="PANTHER" id="PTHR35841:SF1">
    <property type="entry name" value="PHOSPHONATES-BINDING PERIPLASMIC PROTEIN"/>
    <property type="match status" value="1"/>
</dbReference>
<keyword evidence="2" id="KW-1185">Reference proteome</keyword>
<dbReference type="Gene3D" id="3.40.190.10">
    <property type="entry name" value="Periplasmic binding protein-like II"/>
    <property type="match status" value="1"/>
</dbReference>